<protein>
    <submittedName>
        <fullName evidence="7">Aspartate--tRNA ligase</fullName>
        <ecNumber evidence="7">6.1.1.12</ecNumber>
    </submittedName>
</protein>
<evidence type="ECO:0000256" key="3">
    <source>
        <dbReference type="ARBA" id="ARBA00022840"/>
    </source>
</evidence>
<dbReference type="InterPro" id="IPR045864">
    <property type="entry name" value="aa-tRNA-synth_II/BPL/LPL"/>
</dbReference>
<dbReference type="Gene3D" id="3.30.1360.30">
    <property type="entry name" value="GAD-like domain"/>
    <property type="match status" value="1"/>
</dbReference>
<organism evidence="7 8">
    <name type="scientific">Providencia rettgeri</name>
    <dbReference type="NCBI Taxonomy" id="587"/>
    <lineage>
        <taxon>Bacteria</taxon>
        <taxon>Pseudomonadati</taxon>
        <taxon>Pseudomonadota</taxon>
        <taxon>Gammaproteobacteria</taxon>
        <taxon>Enterobacterales</taxon>
        <taxon>Morganellaceae</taxon>
        <taxon>Providencia</taxon>
    </lineage>
</organism>
<evidence type="ECO:0000313" key="8">
    <source>
        <dbReference type="Proteomes" id="UP000254208"/>
    </source>
</evidence>
<evidence type="ECO:0000256" key="2">
    <source>
        <dbReference type="ARBA" id="ARBA00022741"/>
    </source>
</evidence>
<dbReference type="InterPro" id="IPR029351">
    <property type="entry name" value="GAD_dom"/>
</dbReference>
<dbReference type="SUPFAM" id="SSF55681">
    <property type="entry name" value="Class II aaRS and biotin synthetases"/>
    <property type="match status" value="1"/>
</dbReference>
<evidence type="ECO:0000259" key="5">
    <source>
        <dbReference type="Pfam" id="PF00152"/>
    </source>
</evidence>
<evidence type="ECO:0000313" key="7">
    <source>
        <dbReference type="EMBL" id="SUC31539.1"/>
    </source>
</evidence>
<evidence type="ECO:0000256" key="4">
    <source>
        <dbReference type="ARBA" id="ARBA00022917"/>
    </source>
</evidence>
<keyword evidence="1 7" id="KW-0436">Ligase</keyword>
<dbReference type="EMBL" id="UGTZ01000001">
    <property type="protein sequence ID" value="SUC31539.1"/>
    <property type="molecule type" value="Genomic_DNA"/>
</dbReference>
<evidence type="ECO:0000256" key="1">
    <source>
        <dbReference type="ARBA" id="ARBA00022598"/>
    </source>
</evidence>
<dbReference type="EC" id="6.1.1.12" evidence="7"/>
<dbReference type="Proteomes" id="UP000254208">
    <property type="component" value="Unassembled WGS sequence"/>
</dbReference>
<accession>A0A379FS07</accession>
<evidence type="ECO:0000259" key="6">
    <source>
        <dbReference type="Pfam" id="PF02938"/>
    </source>
</evidence>
<dbReference type="AlphaFoldDB" id="A0A379FS07"/>
<feature type="domain" description="GAD" evidence="6">
    <location>
        <begin position="69"/>
        <end position="108"/>
    </location>
</feature>
<keyword evidence="4" id="KW-0648">Protein biosynthesis</keyword>
<proteinExistence type="predicted"/>
<dbReference type="Pfam" id="PF02938">
    <property type="entry name" value="GAD"/>
    <property type="match status" value="1"/>
</dbReference>
<dbReference type="Pfam" id="PF00152">
    <property type="entry name" value="tRNA-synt_2"/>
    <property type="match status" value="1"/>
</dbReference>
<sequence>MTAEQVREIMERMIRNLWLEVKGVDLGNFPIMTFAEAMRRYGSDKPDLRNPMELVDVADIVKGVEFAVFSGPANDPKGRVAALKVPGGAAMTRKQIDEYGQFVGIMVRKAWLG</sequence>
<dbReference type="InterPro" id="IPR004364">
    <property type="entry name" value="Aa-tRNA-synt_II"/>
</dbReference>
<dbReference type="GO" id="GO:0005524">
    <property type="term" value="F:ATP binding"/>
    <property type="evidence" value="ECO:0007669"/>
    <property type="project" value="UniProtKB-KW"/>
</dbReference>
<keyword evidence="3" id="KW-0067">ATP-binding</keyword>
<dbReference type="Gene3D" id="3.30.930.10">
    <property type="entry name" value="Bira Bifunctional Protein, Domain 2"/>
    <property type="match status" value="1"/>
</dbReference>
<feature type="domain" description="Aminoacyl-tRNA synthetase class II (D/K/N)" evidence="5">
    <location>
        <begin position="2"/>
        <end position="55"/>
    </location>
</feature>
<dbReference type="GO" id="GO:0004815">
    <property type="term" value="F:aspartate-tRNA ligase activity"/>
    <property type="evidence" value="ECO:0007669"/>
    <property type="project" value="UniProtKB-EC"/>
</dbReference>
<gene>
    <name evidence="7" type="primary">aspS_3</name>
    <name evidence="7" type="ORF">NCTC11801_02490</name>
</gene>
<reference evidence="7 8" key="1">
    <citation type="submission" date="2018-06" db="EMBL/GenBank/DDBJ databases">
        <authorList>
            <consortium name="Pathogen Informatics"/>
            <person name="Doyle S."/>
        </authorList>
    </citation>
    <scope>NUCLEOTIDE SEQUENCE [LARGE SCALE GENOMIC DNA]</scope>
    <source>
        <strain evidence="7 8">NCTC11801</strain>
    </source>
</reference>
<dbReference type="InterPro" id="IPR004115">
    <property type="entry name" value="GAD-like_sf"/>
</dbReference>
<dbReference type="GO" id="GO:0005737">
    <property type="term" value="C:cytoplasm"/>
    <property type="evidence" value="ECO:0007669"/>
    <property type="project" value="InterPro"/>
</dbReference>
<dbReference type="GO" id="GO:0006418">
    <property type="term" value="P:tRNA aminoacylation for protein translation"/>
    <property type="evidence" value="ECO:0007669"/>
    <property type="project" value="InterPro"/>
</dbReference>
<dbReference type="SUPFAM" id="SSF55261">
    <property type="entry name" value="GAD domain-like"/>
    <property type="match status" value="1"/>
</dbReference>
<name>A0A379FS07_PRORE</name>
<keyword evidence="2" id="KW-0547">Nucleotide-binding</keyword>